<dbReference type="AlphaFoldDB" id="A0AAV2WRG7"/>
<name>A0AAV2WRG7_MYCNE</name>
<dbReference type="RefSeq" id="WP_138158161.1">
    <property type="nucleotide sequence ID" value="NZ_JAKNRE010000002.1"/>
</dbReference>
<protein>
    <submittedName>
        <fullName evidence="1">Uncharacterized protein</fullName>
    </submittedName>
</protein>
<gene>
    <name evidence="1" type="ORF">BN1047_04699</name>
</gene>
<reference evidence="1" key="2">
    <citation type="submission" date="2015-09" db="EMBL/GenBank/DDBJ databases">
        <title>Draft genome sequence of Mycobacterium neoaurum DSM 44074.</title>
        <authorList>
            <person name="Croce O."/>
            <person name="Robert C."/>
            <person name="Raoult D."/>
            <person name="Drancourt M."/>
        </authorList>
    </citation>
    <scope>NUCLEOTIDE SEQUENCE</scope>
    <source>
        <strain evidence="1">DSM 44074</strain>
    </source>
</reference>
<dbReference type="EMBL" id="LK021342">
    <property type="protein sequence ID" value="CDQ46785.1"/>
    <property type="molecule type" value="Genomic_DNA"/>
</dbReference>
<accession>A0AAV2WRG7</accession>
<proteinExistence type="predicted"/>
<dbReference type="Proteomes" id="UP000028864">
    <property type="component" value="Unassembled WGS sequence"/>
</dbReference>
<sequence>MSSSRQGVRHLLAVYGGISAAVRDFDRNDFGATVDEFLPGYSAHPDWYSEVDHFLHPTDPGGPPDTEQALIALATEAADDIRLPQPQKARLLLALAVIARVNRLQPDNPLPALCADEHRDLTIEALAAAGPGSSSPGQCRDRARAFFDDQFARAVPESFVTRSAFDDVRAAALRAGAIGEQTATMPLCAAGVVNYRGFDAVVVDTEFSSDSVSLNNLKRVVNPYNWNENYPEFFLRMSHNGPTHSPDGWRRVLETVSFVEGFELNTPLKFNPTAGPTTARLDYDLDISRFDTGDGRVRVDHGYINMTAIGDPDDGGVRIRTRKVVHIEGISPYAQQRLVCICGYGTASSDFLLGRADPPYPTAEPFDYPDTDEAVGDIDDTPATRPRHAVPTAVQIWTDTMMGVTGDYAELAGKWWDRGIDAADLTEFGGRVGSRLAAAPLTFLDAMYRSRHRSP</sequence>
<reference evidence="1" key="1">
    <citation type="submission" date="2014-05" db="EMBL/GenBank/DDBJ databases">
        <authorList>
            <person name="Urmite Genomes"/>
        </authorList>
    </citation>
    <scope>NUCLEOTIDE SEQUENCE</scope>
    <source>
        <strain evidence="1">DSM 44074</strain>
    </source>
</reference>
<evidence type="ECO:0000313" key="2">
    <source>
        <dbReference type="Proteomes" id="UP000028864"/>
    </source>
</evidence>
<organism evidence="1 2">
    <name type="scientific">Mycolicibacterium neoaurum</name>
    <name type="common">Mycobacterium neoaurum</name>
    <dbReference type="NCBI Taxonomy" id="1795"/>
    <lineage>
        <taxon>Bacteria</taxon>
        <taxon>Bacillati</taxon>
        <taxon>Actinomycetota</taxon>
        <taxon>Actinomycetes</taxon>
        <taxon>Mycobacteriales</taxon>
        <taxon>Mycobacteriaceae</taxon>
        <taxon>Mycolicibacterium</taxon>
    </lineage>
</organism>
<evidence type="ECO:0000313" key="1">
    <source>
        <dbReference type="EMBL" id="CDQ46785.1"/>
    </source>
</evidence>